<dbReference type="eggNOG" id="ENOG502R5SA">
    <property type="taxonomic scope" value="Eukaryota"/>
</dbReference>
<proteinExistence type="predicted"/>
<organism evidence="2">
    <name type="scientific">Oryza brachyantha</name>
    <name type="common">malo sina</name>
    <dbReference type="NCBI Taxonomy" id="4533"/>
    <lineage>
        <taxon>Eukaryota</taxon>
        <taxon>Viridiplantae</taxon>
        <taxon>Streptophyta</taxon>
        <taxon>Embryophyta</taxon>
        <taxon>Tracheophyta</taxon>
        <taxon>Spermatophyta</taxon>
        <taxon>Magnoliopsida</taxon>
        <taxon>Liliopsida</taxon>
        <taxon>Poales</taxon>
        <taxon>Poaceae</taxon>
        <taxon>BOP clade</taxon>
        <taxon>Oryzoideae</taxon>
        <taxon>Oryzeae</taxon>
        <taxon>Oryzinae</taxon>
        <taxon>Oryza</taxon>
    </lineage>
</organism>
<accession>J3N230</accession>
<reference evidence="2" key="1">
    <citation type="journal article" date="2013" name="Nat. Commun.">
        <title>Whole-genome sequencing of Oryza brachyantha reveals mechanisms underlying Oryza genome evolution.</title>
        <authorList>
            <person name="Chen J."/>
            <person name="Huang Q."/>
            <person name="Gao D."/>
            <person name="Wang J."/>
            <person name="Lang Y."/>
            <person name="Liu T."/>
            <person name="Li B."/>
            <person name="Bai Z."/>
            <person name="Luis Goicoechea J."/>
            <person name="Liang C."/>
            <person name="Chen C."/>
            <person name="Zhang W."/>
            <person name="Sun S."/>
            <person name="Liao Y."/>
            <person name="Zhang X."/>
            <person name="Yang L."/>
            <person name="Song C."/>
            <person name="Wang M."/>
            <person name="Shi J."/>
            <person name="Liu G."/>
            <person name="Liu J."/>
            <person name="Zhou H."/>
            <person name="Zhou W."/>
            <person name="Yu Q."/>
            <person name="An N."/>
            <person name="Chen Y."/>
            <person name="Cai Q."/>
            <person name="Wang B."/>
            <person name="Liu B."/>
            <person name="Min J."/>
            <person name="Huang Y."/>
            <person name="Wu H."/>
            <person name="Li Z."/>
            <person name="Zhang Y."/>
            <person name="Yin Y."/>
            <person name="Song W."/>
            <person name="Jiang J."/>
            <person name="Jackson S.A."/>
            <person name="Wing R.A."/>
            <person name="Wang J."/>
            <person name="Chen M."/>
        </authorList>
    </citation>
    <scope>NUCLEOTIDE SEQUENCE [LARGE SCALE GENOMIC DNA]</scope>
    <source>
        <strain evidence="2">cv. IRGC 101232</strain>
    </source>
</reference>
<keyword evidence="1" id="KW-0472">Membrane</keyword>
<protein>
    <submittedName>
        <fullName evidence="2">Uncharacterized protein</fullName>
    </submittedName>
</protein>
<dbReference type="HOGENOM" id="CLU_1484195_0_0_1"/>
<feature type="transmembrane region" description="Helical" evidence="1">
    <location>
        <begin position="55"/>
        <end position="74"/>
    </location>
</feature>
<dbReference type="Proteomes" id="UP000006038">
    <property type="component" value="Chromosome 10"/>
</dbReference>
<evidence type="ECO:0000256" key="1">
    <source>
        <dbReference type="SAM" id="Phobius"/>
    </source>
</evidence>
<dbReference type="AlphaFoldDB" id="J3N230"/>
<name>J3N230_ORYBR</name>
<dbReference type="Gramene" id="OB10G15780.1">
    <property type="protein sequence ID" value="OB10G15780.1"/>
    <property type="gene ID" value="OB10G15780"/>
</dbReference>
<evidence type="ECO:0000313" key="2">
    <source>
        <dbReference type="EnsemblPlants" id="OB10G15780.1"/>
    </source>
</evidence>
<keyword evidence="1" id="KW-1133">Transmembrane helix</keyword>
<keyword evidence="1" id="KW-0812">Transmembrane</keyword>
<keyword evidence="3" id="KW-1185">Reference proteome</keyword>
<reference evidence="2" key="2">
    <citation type="submission" date="2013-04" db="UniProtKB">
        <authorList>
            <consortium name="EnsemblPlants"/>
        </authorList>
    </citation>
    <scope>IDENTIFICATION</scope>
</reference>
<sequence>MACDNTLFPGCVLLPSRFTSQAQTSLLEKFMLAVPGQAAIRYDEARPAPPFSEKAIFTMFVGVLPTLLLFRHFFILCRLKSPSEVGGRAFELWGQQEDDFIPLSLRKKWDDWETDWFYTRLPDHPRLQLPTGPPAQIRNWLVAPDLSPEYDAALTRITGLRRLGLTSHIVFGDFPHRRIAVL</sequence>
<dbReference type="EnsemblPlants" id="OB10G15780.1">
    <property type="protein sequence ID" value="OB10G15780.1"/>
    <property type="gene ID" value="OB10G15780"/>
</dbReference>
<evidence type="ECO:0000313" key="3">
    <source>
        <dbReference type="Proteomes" id="UP000006038"/>
    </source>
</evidence>